<dbReference type="OrthoDB" id="5981550at2759"/>
<keyword evidence="10" id="KW-1185">Reference proteome</keyword>
<dbReference type="PROSITE" id="PS50012">
    <property type="entry name" value="RCC1_3"/>
    <property type="match status" value="7"/>
</dbReference>
<comment type="subcellular location">
    <subcellularLocation>
        <location evidence="1">Cytoplasm</location>
    </subcellularLocation>
</comment>
<dbReference type="SMART" id="SM00119">
    <property type="entry name" value="HECTc"/>
    <property type="match status" value="1"/>
</dbReference>
<accession>A0A226EJQ7</accession>
<dbReference type="PANTHER" id="PTHR45622">
    <property type="entry name" value="UBIQUITIN-PROTEIN LIGASE E3A-RELATED"/>
    <property type="match status" value="1"/>
</dbReference>
<dbReference type="GO" id="GO:0004842">
    <property type="term" value="F:ubiquitin-protein transferase activity"/>
    <property type="evidence" value="ECO:0007669"/>
    <property type="project" value="InterPro"/>
</dbReference>
<feature type="repeat" description="RCC1" evidence="7">
    <location>
        <begin position="300"/>
        <end position="350"/>
    </location>
</feature>
<reference evidence="9 10" key="1">
    <citation type="submission" date="2015-12" db="EMBL/GenBank/DDBJ databases">
        <title>The genome of Folsomia candida.</title>
        <authorList>
            <person name="Faddeeva A."/>
            <person name="Derks M.F."/>
            <person name="Anvar Y."/>
            <person name="Smit S."/>
            <person name="Van Straalen N."/>
            <person name="Roelofs D."/>
        </authorList>
    </citation>
    <scope>NUCLEOTIDE SEQUENCE [LARGE SCALE GENOMIC DNA]</scope>
    <source>
        <strain evidence="9 10">VU population</strain>
        <tissue evidence="9">Whole body</tissue>
    </source>
</reference>
<evidence type="ECO:0000259" key="8">
    <source>
        <dbReference type="PROSITE" id="PS50237"/>
    </source>
</evidence>
<dbReference type="Pfam" id="PF00632">
    <property type="entry name" value="HECT"/>
    <property type="match status" value="1"/>
</dbReference>
<dbReference type="PROSITE" id="PS50237">
    <property type="entry name" value="HECT"/>
    <property type="match status" value="1"/>
</dbReference>
<comment type="caution">
    <text evidence="9">The sequence shown here is derived from an EMBL/GenBank/DDBJ whole genome shotgun (WGS) entry which is preliminary data.</text>
</comment>
<keyword evidence="4" id="KW-0677">Repeat</keyword>
<feature type="repeat" description="RCC1" evidence="7">
    <location>
        <begin position="194"/>
        <end position="247"/>
    </location>
</feature>
<dbReference type="PROSITE" id="PS00626">
    <property type="entry name" value="RCC1_2"/>
    <property type="match status" value="4"/>
</dbReference>
<evidence type="ECO:0000256" key="5">
    <source>
        <dbReference type="ARBA" id="ARBA00022786"/>
    </source>
</evidence>
<feature type="domain" description="HECT" evidence="8">
    <location>
        <begin position="692"/>
        <end position="1018"/>
    </location>
</feature>
<dbReference type="STRING" id="158441.A0A226EJQ7"/>
<name>A0A226EJQ7_FOLCA</name>
<dbReference type="FunFam" id="3.30.2410.10:FF:000003">
    <property type="entry name" value="probable E3 ubiquitin-protein ligase HERC4 isoform X1"/>
    <property type="match status" value="1"/>
</dbReference>
<dbReference type="InterPro" id="IPR058923">
    <property type="entry name" value="RCC1-like_dom"/>
</dbReference>
<dbReference type="AlphaFoldDB" id="A0A226EJQ7"/>
<dbReference type="PRINTS" id="PR00633">
    <property type="entry name" value="RCCNDNSATION"/>
</dbReference>
<evidence type="ECO:0000256" key="3">
    <source>
        <dbReference type="ARBA" id="ARBA00022679"/>
    </source>
</evidence>
<dbReference type="InterPro" id="IPR051709">
    <property type="entry name" value="Ub-ligase/GTPase-reg"/>
</dbReference>
<dbReference type="InterPro" id="IPR000569">
    <property type="entry name" value="HECT_dom"/>
</dbReference>
<feature type="repeat" description="RCC1" evidence="7">
    <location>
        <begin position="47"/>
        <end position="100"/>
    </location>
</feature>
<evidence type="ECO:0000256" key="2">
    <source>
        <dbReference type="ARBA" id="ARBA00022490"/>
    </source>
</evidence>
<dbReference type="EMBL" id="LNIX01000003">
    <property type="protein sequence ID" value="OXA56991.1"/>
    <property type="molecule type" value="Genomic_DNA"/>
</dbReference>
<dbReference type="GO" id="GO:0009966">
    <property type="term" value="P:regulation of signal transduction"/>
    <property type="evidence" value="ECO:0007669"/>
    <property type="project" value="UniProtKB-ARBA"/>
</dbReference>
<dbReference type="InterPro" id="IPR009091">
    <property type="entry name" value="RCC1/BLIP-II"/>
</dbReference>
<dbReference type="Gene3D" id="3.30.2410.10">
    <property type="entry name" value="Hect, E3 ligase catalytic domain"/>
    <property type="match status" value="1"/>
</dbReference>
<evidence type="ECO:0000256" key="6">
    <source>
        <dbReference type="PROSITE-ProRule" id="PRU00104"/>
    </source>
</evidence>
<feature type="repeat" description="RCC1" evidence="7">
    <location>
        <begin position="350"/>
        <end position="399"/>
    </location>
</feature>
<dbReference type="Gene3D" id="3.90.1750.10">
    <property type="entry name" value="Hect, E3 ligase catalytic domains"/>
    <property type="match status" value="1"/>
</dbReference>
<dbReference type="Gene3D" id="2.130.10.30">
    <property type="entry name" value="Regulator of chromosome condensation 1/beta-lactamase-inhibitor protein II"/>
    <property type="match status" value="2"/>
</dbReference>
<feature type="active site" description="Glycyl thioester intermediate" evidence="6">
    <location>
        <position position="986"/>
    </location>
</feature>
<evidence type="ECO:0000313" key="9">
    <source>
        <dbReference type="EMBL" id="OXA56991.1"/>
    </source>
</evidence>
<organism evidence="9 10">
    <name type="scientific">Folsomia candida</name>
    <name type="common">Springtail</name>
    <dbReference type="NCBI Taxonomy" id="158441"/>
    <lineage>
        <taxon>Eukaryota</taxon>
        <taxon>Metazoa</taxon>
        <taxon>Ecdysozoa</taxon>
        <taxon>Arthropoda</taxon>
        <taxon>Hexapoda</taxon>
        <taxon>Collembola</taxon>
        <taxon>Entomobryomorpha</taxon>
        <taxon>Isotomoidea</taxon>
        <taxon>Isotomidae</taxon>
        <taxon>Proisotominae</taxon>
        <taxon>Folsomia</taxon>
    </lineage>
</organism>
<dbReference type="FunFam" id="3.30.2160.10:FF:000004">
    <property type="entry name" value="probable E3 ubiquitin-protein ligase HERC4 isoform X1"/>
    <property type="match status" value="1"/>
</dbReference>
<dbReference type="InterPro" id="IPR035983">
    <property type="entry name" value="Hect_E3_ubiquitin_ligase"/>
</dbReference>
<proteinExistence type="predicted"/>
<feature type="repeat" description="RCC1" evidence="7">
    <location>
        <begin position="248"/>
        <end position="299"/>
    </location>
</feature>
<dbReference type="Proteomes" id="UP000198287">
    <property type="component" value="Unassembled WGS sequence"/>
</dbReference>
<feature type="repeat" description="RCC1" evidence="7">
    <location>
        <begin position="151"/>
        <end position="193"/>
    </location>
</feature>
<evidence type="ECO:0000256" key="4">
    <source>
        <dbReference type="ARBA" id="ARBA00022737"/>
    </source>
</evidence>
<protein>
    <submittedName>
        <fullName evidence="9">Putative E3 ubiquitin-protein ligase HERC4</fullName>
    </submittedName>
</protein>
<dbReference type="PANTHER" id="PTHR45622:SF76">
    <property type="entry name" value="HECT AND RLD DOMAIN CONTAINING E3 UBIQUITIN LIGASE 4, ISOFORM C"/>
    <property type="match status" value="1"/>
</dbReference>
<dbReference type="Pfam" id="PF25390">
    <property type="entry name" value="WD40_RLD"/>
    <property type="match status" value="1"/>
</dbReference>
<sequence length="1018" mass="113708">MEDVLMEDLSNVSFTLQKNIEGLMDKSPVSPVMMEEDNSEKVTYNNPTIFCWGNTVNGELGLGGLEEEHVSEPRGLNFSTGGCVKSISCGESHTIFLLDNGTLWSCGSNDHGQLGHDKGRTRPEKVEGLDHSPIVEISAGFAHNLAVDKWGTVFSWGSDSHGQLGVQNEKKEDKLVVVQVAAGYFHSMVLTNAGEIYTCGSNSHGQLGLGYANGPSQTKFCLVEMLIGFPSALITAGGFHSFALSVSGSVYGWGKNSCGQLGVSDTDDKCQPTQLATLRSLGVCYITAGSEHSAFLTQDGGVFTCGSGAYGQLGHGGASNEVLPRKILDFGKCVTQVACGRCHTLCWTNDKLYSFGLNSSGQLGFTSGNKNTPFYVPSLPFVVDCIYAGGDHSMVMVSIHGLPSASVKENGVVQQSCDYRQFGGRQQIMTITNRNITEICSAEEPVNQDLMTIAETVFASPGIWNGSFLMTNNRHIPSTWKNMGVDLYEAEAVLSKLSSNVLLPIFYADRLQSLSSQLVAVVVRWLYFSPKDHVVRLISVYKKTIVSILDDKNQSQNQKDHALKICLSFVSLLNNLNRTFSLLSYHTFAIPQLTSKVDVRLDYFNWLQRKPQTRVFYFCDFPFVFDSQAKTLLLQTDQILQMQTAMKSAMNQSISSLMFSSSADHQEAQYLVLNVSRNNLVNDVLNQIYTLNTHDLKKPLKIKFIGEEAEDAGGVKKEFFLLLIREILDPKYGMFKHFEESRLMWFNEGSFEEDVMYLLIGLLCGLAIYNFTIISLPFPVALYKKLLEEKVDLQDLKELCPTEGRSLEQIQGYKEADFEEVFSLHFEITREEFGEMKTVPLKPGGSNITVTQENKNEFVELYLSYIFHVSCSRGFEAFKQGFQRVCGSTVLQLFHAQELQAMVTGNEDYDWGELERNCTYKGGYKVDDPTIKLFWEVFHEMSLPEKKQFLLFLTGSDRIPILGMKTLKMCIQPTGDERYLPVAHTCFNVLDLPKYQTKERLKYKVLQAIQHNEGFSLV</sequence>
<dbReference type="Gene3D" id="3.30.2160.10">
    <property type="entry name" value="Hect, E3 ligase catalytic domain"/>
    <property type="match status" value="1"/>
</dbReference>
<dbReference type="SUPFAM" id="SSF56204">
    <property type="entry name" value="Hect, E3 ligase catalytic domain"/>
    <property type="match status" value="1"/>
</dbReference>
<gene>
    <name evidence="9" type="ORF">Fcan01_08365</name>
</gene>
<dbReference type="GO" id="GO:0005737">
    <property type="term" value="C:cytoplasm"/>
    <property type="evidence" value="ECO:0007669"/>
    <property type="project" value="UniProtKB-SubCell"/>
</dbReference>
<evidence type="ECO:0000256" key="7">
    <source>
        <dbReference type="PROSITE-ProRule" id="PRU00235"/>
    </source>
</evidence>
<dbReference type="SUPFAM" id="SSF50985">
    <property type="entry name" value="RCC1/BLIP-II"/>
    <property type="match status" value="1"/>
</dbReference>
<dbReference type="OMA" id="FKSQACW"/>
<keyword evidence="5 6" id="KW-0833">Ubl conjugation pathway</keyword>
<keyword evidence="2" id="KW-0963">Cytoplasm</keyword>
<feature type="repeat" description="RCC1" evidence="7">
    <location>
        <begin position="101"/>
        <end position="150"/>
    </location>
</feature>
<keyword evidence="3" id="KW-0808">Transferase</keyword>
<dbReference type="InterPro" id="IPR000408">
    <property type="entry name" value="Reg_chr_condens"/>
</dbReference>
<evidence type="ECO:0000256" key="1">
    <source>
        <dbReference type="ARBA" id="ARBA00004496"/>
    </source>
</evidence>
<dbReference type="CDD" id="cd00078">
    <property type="entry name" value="HECTc"/>
    <property type="match status" value="1"/>
</dbReference>
<evidence type="ECO:0000313" key="10">
    <source>
        <dbReference type="Proteomes" id="UP000198287"/>
    </source>
</evidence>